<dbReference type="PANTHER" id="PTHR47972">
    <property type="entry name" value="KINESIN-LIKE PROTEIN KLP-3"/>
    <property type="match status" value="1"/>
</dbReference>
<dbReference type="GO" id="GO:0008017">
    <property type="term" value="F:microtubule binding"/>
    <property type="evidence" value="ECO:0007669"/>
    <property type="project" value="InterPro"/>
</dbReference>
<dbReference type="KEGG" id="tpf:TPHA_0D03200"/>
<accession>G8BSY5</accession>
<dbReference type="HOGENOM" id="CLU_001485_12_4_1"/>
<dbReference type="eggNOG" id="KOG0239">
    <property type="taxonomic scope" value="Eukaryota"/>
</dbReference>
<dbReference type="SUPFAM" id="SSF52540">
    <property type="entry name" value="P-loop containing nucleoside triphosphate hydrolases"/>
    <property type="match status" value="1"/>
</dbReference>
<keyword evidence="6" id="KW-1185">Reference proteome</keyword>
<keyword evidence="1" id="KW-0067">ATP-binding</keyword>
<evidence type="ECO:0000313" key="6">
    <source>
        <dbReference type="Proteomes" id="UP000005666"/>
    </source>
</evidence>
<feature type="compositionally biased region" description="Acidic residues" evidence="3">
    <location>
        <begin position="1"/>
        <end position="10"/>
    </location>
</feature>
<dbReference type="PROSITE" id="PS50067">
    <property type="entry name" value="KINESIN_MOTOR_2"/>
    <property type="match status" value="1"/>
</dbReference>
<dbReference type="GO" id="GO:0005524">
    <property type="term" value="F:ATP binding"/>
    <property type="evidence" value="ECO:0007669"/>
    <property type="project" value="UniProtKB-UniRule"/>
</dbReference>
<organism evidence="5 6">
    <name type="scientific">Tetrapisispora phaffii (strain ATCC 24235 / CBS 4417 / NBRC 1672 / NRRL Y-8282 / UCD 70-5)</name>
    <name type="common">Yeast</name>
    <name type="synonym">Fabospora phaffii</name>
    <dbReference type="NCBI Taxonomy" id="1071381"/>
    <lineage>
        <taxon>Eukaryota</taxon>
        <taxon>Fungi</taxon>
        <taxon>Dikarya</taxon>
        <taxon>Ascomycota</taxon>
        <taxon>Saccharomycotina</taxon>
        <taxon>Saccharomycetes</taxon>
        <taxon>Saccharomycetales</taxon>
        <taxon>Saccharomycetaceae</taxon>
        <taxon>Tetrapisispora</taxon>
    </lineage>
</organism>
<proteinExistence type="inferred from homology"/>
<comment type="similarity">
    <text evidence="1">Belongs to the TRAFAC class myosin-kinesin ATPase superfamily. Kinesin family.</text>
</comment>
<dbReference type="GeneID" id="11534411"/>
<evidence type="ECO:0000256" key="1">
    <source>
        <dbReference type="PROSITE-ProRule" id="PRU00283"/>
    </source>
</evidence>
<feature type="compositionally biased region" description="Polar residues" evidence="3">
    <location>
        <begin position="18"/>
        <end position="29"/>
    </location>
</feature>
<dbReference type="PANTHER" id="PTHR47972:SF28">
    <property type="entry name" value="KINESIN-LIKE PROTEIN KLP-3"/>
    <property type="match status" value="1"/>
</dbReference>
<name>G8BSY5_TETPH</name>
<dbReference type="Gene3D" id="3.40.850.10">
    <property type="entry name" value="Kinesin motor domain"/>
    <property type="match status" value="1"/>
</dbReference>
<dbReference type="EMBL" id="HE612859">
    <property type="protein sequence ID" value="CCE62956.1"/>
    <property type="molecule type" value="Genomic_DNA"/>
</dbReference>
<evidence type="ECO:0000256" key="2">
    <source>
        <dbReference type="SAM" id="Coils"/>
    </source>
</evidence>
<dbReference type="GO" id="GO:0015630">
    <property type="term" value="C:microtubule cytoskeleton"/>
    <property type="evidence" value="ECO:0007669"/>
    <property type="project" value="TreeGrafter"/>
</dbReference>
<dbReference type="InterPro" id="IPR001752">
    <property type="entry name" value="Kinesin_motor_dom"/>
</dbReference>
<dbReference type="GO" id="GO:0007018">
    <property type="term" value="P:microtubule-based movement"/>
    <property type="evidence" value="ECO:0007669"/>
    <property type="project" value="InterPro"/>
</dbReference>
<evidence type="ECO:0000256" key="3">
    <source>
        <dbReference type="SAM" id="MobiDB-lite"/>
    </source>
</evidence>
<evidence type="ECO:0000313" key="5">
    <source>
        <dbReference type="EMBL" id="CCE62956.1"/>
    </source>
</evidence>
<gene>
    <name evidence="5" type="primary">TPHA0D03200</name>
    <name evidence="5" type="ordered locus">TPHA_0D03200</name>
</gene>
<dbReference type="Proteomes" id="UP000005666">
    <property type="component" value="Chromosome 4"/>
</dbReference>
<feature type="binding site" evidence="1">
    <location>
        <begin position="468"/>
        <end position="475"/>
    </location>
    <ligand>
        <name>ATP</name>
        <dbReference type="ChEBI" id="CHEBI:30616"/>
    </ligand>
</feature>
<dbReference type="PRINTS" id="PR00380">
    <property type="entry name" value="KINESINHEAVY"/>
</dbReference>
<dbReference type="InterPro" id="IPR036961">
    <property type="entry name" value="Kinesin_motor_dom_sf"/>
</dbReference>
<reference evidence="5 6" key="1">
    <citation type="journal article" date="2011" name="Proc. Natl. Acad. Sci. U.S.A.">
        <title>Evolutionary erosion of yeast sex chromosomes by mating-type switching accidents.</title>
        <authorList>
            <person name="Gordon J.L."/>
            <person name="Armisen D."/>
            <person name="Proux-Wera E."/>
            <person name="Oheigeartaigh S.S."/>
            <person name="Byrne K.P."/>
            <person name="Wolfe K.H."/>
        </authorList>
    </citation>
    <scope>NUCLEOTIDE SEQUENCE [LARGE SCALE GENOMIC DNA]</scope>
    <source>
        <strain evidence="6">ATCC 24235 / CBS 4417 / NBRC 1672 / NRRL Y-8282 / UCD 70-5</strain>
    </source>
</reference>
<feature type="compositionally biased region" description="Polar residues" evidence="3">
    <location>
        <begin position="37"/>
        <end position="49"/>
    </location>
</feature>
<keyword evidence="1" id="KW-0505">Motor protein</keyword>
<dbReference type="CDD" id="cd01366">
    <property type="entry name" value="KISc_C_terminal"/>
    <property type="match status" value="1"/>
</dbReference>
<dbReference type="RefSeq" id="XP_003685390.1">
    <property type="nucleotide sequence ID" value="XM_003685342.1"/>
</dbReference>
<dbReference type="GO" id="GO:0003777">
    <property type="term" value="F:microtubule motor activity"/>
    <property type="evidence" value="ECO:0007669"/>
    <property type="project" value="InterPro"/>
</dbReference>
<dbReference type="STRING" id="1071381.G8BSY5"/>
<evidence type="ECO:0000259" key="4">
    <source>
        <dbReference type="PROSITE" id="PS50067"/>
    </source>
</evidence>
<keyword evidence="2" id="KW-0175">Coiled coil</keyword>
<protein>
    <recommendedName>
        <fullName evidence="4">Kinesin motor domain-containing protein</fullName>
    </recommendedName>
</protein>
<sequence>MSNVINDEDSNDHNENNLRSSYKNENQNSNDRKRSIGMTSIEQDSLGNDSVSSSSKQLHRQVENGSNSKLQFGLTKIPSGSINKENQSILESLYQQNDPKLIELQNKLFGKKSILDSKKDEFEGYKVEFKNIQKKLDELREQKMAQHKELTLKTNELTKLQYEFESKKDYKNREQELKLKQVRAINKANLNRLSSEYISDLDKLRFEKVRKFEDEKEILSEKLTNLRNDILTQPNVFITNQSIARKEVDKNREIWNNALQQQIITETKAEIDMKNILESKKNLLELKLKEELSKLTEEVKLSQDKLKKLKENYHVNTEDSNQLKVDIAAKENEVLNTIEKNEQLKRYLENVKAEMIETNQILIKEETMRRVLHNRLQELRGNIRVFCRMRPPLPDIEDPDISNIKIKRFDNNYGTQSMKVTKENGESQIYKFDRIFDQADSNTEVFKEIGQLVQSSLDGHNVCIFAYGQTGSGKTYTMLNDNDGMIPATISHIFDWTESMKEKGWIYDISCQFIEIYNEGIIDLLRDNSTDGNEAGSPNKHEIRHDKETMTTSVTNINTIALNNKGIVNNVLKKATKLRATAATNSNERSSRSHSVFMIYLKGKNEITGDSSEGILNLVDLAGSERLNSSQAVGARLRETQNINKSLSCLGDVIHALGQNDNTKRHIPFRNSKLTYLLQYSLTGSSKTLMFVNISPTKSHLNETINSLRFASKVNSTKIGTKGN</sequence>
<dbReference type="SMART" id="SM00129">
    <property type="entry name" value="KISc"/>
    <property type="match status" value="1"/>
</dbReference>
<dbReference type="InterPro" id="IPR027417">
    <property type="entry name" value="P-loop_NTPase"/>
</dbReference>
<keyword evidence="1" id="KW-0547">Nucleotide-binding</keyword>
<dbReference type="Pfam" id="PF00225">
    <property type="entry name" value="Kinesin"/>
    <property type="match status" value="1"/>
</dbReference>
<dbReference type="OrthoDB" id="3176171at2759"/>
<feature type="coiled-coil region" evidence="2">
    <location>
        <begin position="274"/>
        <end position="361"/>
    </location>
</feature>
<feature type="coiled-coil region" evidence="2">
    <location>
        <begin position="122"/>
        <end position="156"/>
    </location>
</feature>
<dbReference type="AlphaFoldDB" id="G8BSY5"/>
<feature type="region of interest" description="Disordered" evidence="3">
    <location>
        <begin position="1"/>
        <end position="74"/>
    </location>
</feature>
<dbReference type="OMA" id="ETARDKW"/>
<dbReference type="InterPro" id="IPR027640">
    <property type="entry name" value="Kinesin-like_fam"/>
</dbReference>
<feature type="domain" description="Kinesin motor" evidence="4">
    <location>
        <begin position="382"/>
        <end position="717"/>
    </location>
</feature>